<accession>A0AAP0JSD1</accession>
<dbReference type="AlphaFoldDB" id="A0AAP0JSD1"/>
<feature type="region of interest" description="Disordered" evidence="3">
    <location>
        <begin position="306"/>
        <end position="347"/>
    </location>
</feature>
<evidence type="ECO:0008006" key="6">
    <source>
        <dbReference type="Google" id="ProtNLM"/>
    </source>
</evidence>
<dbReference type="InterPro" id="IPR026584">
    <property type="entry name" value="Rad9"/>
</dbReference>
<dbReference type="GO" id="GO:0000076">
    <property type="term" value="P:DNA replication checkpoint signaling"/>
    <property type="evidence" value="ECO:0007669"/>
    <property type="project" value="TreeGrafter"/>
</dbReference>
<feature type="region of interest" description="Disordered" evidence="3">
    <location>
        <begin position="398"/>
        <end position="457"/>
    </location>
</feature>
<comment type="similarity">
    <text evidence="1 2">Belongs to the rad9 family.</text>
</comment>
<evidence type="ECO:0000313" key="4">
    <source>
        <dbReference type="EMBL" id="KAK9139371.1"/>
    </source>
</evidence>
<dbReference type="GO" id="GO:0006281">
    <property type="term" value="P:DNA repair"/>
    <property type="evidence" value="ECO:0007669"/>
    <property type="project" value="UniProtKB-UniRule"/>
</dbReference>
<evidence type="ECO:0000256" key="3">
    <source>
        <dbReference type="SAM" id="MobiDB-lite"/>
    </source>
</evidence>
<organism evidence="4 5">
    <name type="scientific">Stephania cephalantha</name>
    <dbReference type="NCBI Taxonomy" id="152367"/>
    <lineage>
        <taxon>Eukaryota</taxon>
        <taxon>Viridiplantae</taxon>
        <taxon>Streptophyta</taxon>
        <taxon>Embryophyta</taxon>
        <taxon>Tracheophyta</taxon>
        <taxon>Spermatophyta</taxon>
        <taxon>Magnoliopsida</taxon>
        <taxon>Ranunculales</taxon>
        <taxon>Menispermaceae</taxon>
        <taxon>Menispermoideae</taxon>
        <taxon>Cissampelideae</taxon>
        <taxon>Stephania</taxon>
    </lineage>
</organism>
<sequence>MELSLSGDALKTFRRSITCLARVGHEVAIQASPSQIVLHTLNSSRSAYQSATFKPDFFDGYAVSADSVQFSVLLKAVCAVLRTPVTNVDLLSVVLPGADASKVQWILQCGDGMKKSYWTNCNVEPEIQHLTLDRQRFQSSFTIRPQDFRRLLSIFRSSIQEITVIANELNSAHSDAAKNIGGKAVGLRSYVDPAKENNESDLHTQLWIDPMEEFLEYKHSAGPVDVTFAVKELKARHFNPIYIYRIRAFLSFCEGCEVDIHLFFEKAGEPILLAPRFGLDDCSISNFDATLVLATMLVSQINEGNLSEQQPAATPTRCSEADRRVGSQGNQEKSRAGVSEQPPDQARIWSEFPGNATKSASVVEDVPMQVQRCESVNGESGLQTKNAIDASKKVRNVSDTPDLDQHTMAADDVEVTRDKAEATSQCCWSQRYPSNWVDADEDPDDEDESDLCVESTP</sequence>
<dbReference type="Gene3D" id="3.70.10.10">
    <property type="match status" value="1"/>
</dbReference>
<keyword evidence="5" id="KW-1185">Reference proteome</keyword>
<gene>
    <name evidence="4" type="ORF">Scep_009052</name>
</gene>
<dbReference type="PANTHER" id="PTHR15237">
    <property type="entry name" value="DNA REPAIR PROTEIN RAD9"/>
    <property type="match status" value="1"/>
</dbReference>
<dbReference type="GO" id="GO:0030896">
    <property type="term" value="C:checkpoint clamp complex"/>
    <property type="evidence" value="ECO:0007669"/>
    <property type="project" value="UniProtKB-UniRule"/>
</dbReference>
<evidence type="ECO:0000256" key="1">
    <source>
        <dbReference type="ARBA" id="ARBA00008494"/>
    </source>
</evidence>
<reference evidence="4 5" key="1">
    <citation type="submission" date="2024-01" db="EMBL/GenBank/DDBJ databases">
        <title>Genome assemblies of Stephania.</title>
        <authorList>
            <person name="Yang L."/>
        </authorList>
    </citation>
    <scope>NUCLEOTIDE SEQUENCE [LARGE SCALE GENOMIC DNA]</scope>
    <source>
        <strain evidence="4">JXDWG</strain>
        <tissue evidence="4">Leaf</tissue>
    </source>
</reference>
<feature type="compositionally biased region" description="Polar residues" evidence="3">
    <location>
        <begin position="422"/>
        <end position="433"/>
    </location>
</feature>
<name>A0AAP0JSD1_9MAGN</name>
<dbReference type="EMBL" id="JBBNAG010000004">
    <property type="protein sequence ID" value="KAK9139371.1"/>
    <property type="molecule type" value="Genomic_DNA"/>
</dbReference>
<protein>
    <recommendedName>
        <fullName evidence="6">Cell cycle checkpoint control protein RAD9A</fullName>
    </recommendedName>
</protein>
<dbReference type="InterPro" id="IPR046938">
    <property type="entry name" value="DNA_clamp_sf"/>
</dbReference>
<dbReference type="SUPFAM" id="SSF55979">
    <property type="entry name" value="DNA clamp"/>
    <property type="match status" value="1"/>
</dbReference>
<dbReference type="InterPro" id="IPR007268">
    <property type="entry name" value="Rad9/Ddc1"/>
</dbReference>
<evidence type="ECO:0000256" key="2">
    <source>
        <dbReference type="PIRNR" id="PIRNR009303"/>
    </source>
</evidence>
<dbReference type="Pfam" id="PF04139">
    <property type="entry name" value="Rad9"/>
    <property type="match status" value="1"/>
</dbReference>
<dbReference type="GO" id="GO:0031573">
    <property type="term" value="P:mitotic intra-S DNA damage checkpoint signaling"/>
    <property type="evidence" value="ECO:0007669"/>
    <property type="project" value="TreeGrafter"/>
</dbReference>
<dbReference type="Proteomes" id="UP001419268">
    <property type="component" value="Unassembled WGS sequence"/>
</dbReference>
<evidence type="ECO:0000313" key="5">
    <source>
        <dbReference type="Proteomes" id="UP001419268"/>
    </source>
</evidence>
<feature type="compositionally biased region" description="Polar residues" evidence="3">
    <location>
        <begin position="306"/>
        <end position="317"/>
    </location>
</feature>
<dbReference type="PIRSF" id="PIRSF009303">
    <property type="entry name" value="Cell_cycle_RAD9"/>
    <property type="match status" value="1"/>
</dbReference>
<dbReference type="GO" id="GO:0071479">
    <property type="term" value="P:cellular response to ionizing radiation"/>
    <property type="evidence" value="ECO:0007669"/>
    <property type="project" value="TreeGrafter"/>
</dbReference>
<feature type="compositionally biased region" description="Acidic residues" evidence="3">
    <location>
        <begin position="438"/>
        <end position="451"/>
    </location>
</feature>
<dbReference type="PANTHER" id="PTHR15237:SF0">
    <property type="entry name" value="CELL CYCLE CHECKPOINT CONTROL PROTEIN"/>
    <property type="match status" value="1"/>
</dbReference>
<proteinExistence type="inferred from homology"/>
<comment type="caution">
    <text evidence="4">The sequence shown here is derived from an EMBL/GenBank/DDBJ whole genome shotgun (WGS) entry which is preliminary data.</text>
</comment>